<feature type="DNA-binding region" description="H-T-H motif" evidence="4">
    <location>
        <begin position="39"/>
        <end position="58"/>
    </location>
</feature>
<evidence type="ECO:0000259" key="5">
    <source>
        <dbReference type="PROSITE" id="PS50977"/>
    </source>
</evidence>
<dbReference type="InterPro" id="IPR009057">
    <property type="entry name" value="Homeodomain-like_sf"/>
</dbReference>
<dbReference type="InterPro" id="IPR001647">
    <property type="entry name" value="HTH_TetR"/>
</dbReference>
<proteinExistence type="predicted"/>
<evidence type="ECO:0000256" key="3">
    <source>
        <dbReference type="ARBA" id="ARBA00023163"/>
    </source>
</evidence>
<dbReference type="RefSeq" id="WP_163288568.1">
    <property type="nucleotide sequence ID" value="NZ_JAAGWY010000001.1"/>
</dbReference>
<dbReference type="Gene3D" id="1.10.357.10">
    <property type="entry name" value="Tetracycline Repressor, domain 2"/>
    <property type="match status" value="1"/>
</dbReference>
<dbReference type="Proteomes" id="UP000474967">
    <property type="component" value="Unassembled WGS sequence"/>
</dbReference>
<evidence type="ECO:0000256" key="2">
    <source>
        <dbReference type="ARBA" id="ARBA00023125"/>
    </source>
</evidence>
<feature type="domain" description="HTH tetR-type" evidence="5">
    <location>
        <begin position="16"/>
        <end position="76"/>
    </location>
</feature>
<evidence type="ECO:0000313" key="7">
    <source>
        <dbReference type="Proteomes" id="UP000474967"/>
    </source>
</evidence>
<gene>
    <name evidence="6" type="ORF">G3T36_05605</name>
</gene>
<protein>
    <submittedName>
        <fullName evidence="6">TetR/AcrR family transcriptional regulator</fullName>
    </submittedName>
</protein>
<sequence>MQAQTARPRPRRLEASERRREIIEVSTQLIAERGYRGVSLDNIAEACGITKQGLLHHFRSKAELLVAVLEYRDEVDLAESTRRAPRSLTRAGFREEIRESARRSIARPGIVQLYAVLSAEALDPEHPAHAYFIRRLNWTRELLRQGAVSWHPDPEGFAIELLSFIDGLQLNWLRDPSIDLEARALQYVDRILAEYS</sequence>
<dbReference type="AlphaFoldDB" id="A0A6L9XV89"/>
<dbReference type="SUPFAM" id="SSF46689">
    <property type="entry name" value="Homeodomain-like"/>
    <property type="match status" value="1"/>
</dbReference>
<keyword evidence="7" id="KW-1185">Reference proteome</keyword>
<dbReference type="PROSITE" id="PS50977">
    <property type="entry name" value="HTH_TETR_2"/>
    <property type="match status" value="1"/>
</dbReference>
<organism evidence="6 7">
    <name type="scientific">Leifsonia tongyongensis</name>
    <dbReference type="NCBI Taxonomy" id="1268043"/>
    <lineage>
        <taxon>Bacteria</taxon>
        <taxon>Bacillati</taxon>
        <taxon>Actinomycetota</taxon>
        <taxon>Actinomycetes</taxon>
        <taxon>Micrococcales</taxon>
        <taxon>Microbacteriaceae</taxon>
        <taxon>Leifsonia</taxon>
    </lineage>
</organism>
<evidence type="ECO:0000313" key="6">
    <source>
        <dbReference type="EMBL" id="NEN05342.1"/>
    </source>
</evidence>
<dbReference type="PANTHER" id="PTHR30055">
    <property type="entry name" value="HTH-TYPE TRANSCRIPTIONAL REGULATOR RUTR"/>
    <property type="match status" value="1"/>
</dbReference>
<name>A0A6L9XV89_9MICO</name>
<keyword evidence="2 4" id="KW-0238">DNA-binding</keyword>
<reference evidence="6 7" key="1">
    <citation type="journal article" date="2014" name="J. Microbiol.">
        <title>Diaminobutyricibacter tongyongensis gen. nov., sp. nov. and Homoserinibacter gongjuensis gen. nov., sp. nov. belong to the family Microbacteriaceae.</title>
        <authorList>
            <person name="Kim S.J."/>
            <person name="Ahn J.H."/>
            <person name="Weon H.Y."/>
            <person name="Hamada M."/>
            <person name="Suzuki K."/>
            <person name="Kwon S.W."/>
        </authorList>
    </citation>
    <scope>NUCLEOTIDE SEQUENCE [LARGE SCALE GENOMIC DNA]</scope>
    <source>
        <strain evidence="6 7">NBRC 108724</strain>
    </source>
</reference>
<evidence type="ECO:0000256" key="4">
    <source>
        <dbReference type="PROSITE-ProRule" id="PRU00335"/>
    </source>
</evidence>
<keyword evidence="3" id="KW-0804">Transcription</keyword>
<comment type="caution">
    <text evidence="6">The sequence shown here is derived from an EMBL/GenBank/DDBJ whole genome shotgun (WGS) entry which is preliminary data.</text>
</comment>
<dbReference type="PANTHER" id="PTHR30055:SF234">
    <property type="entry name" value="HTH-TYPE TRANSCRIPTIONAL REGULATOR BETI"/>
    <property type="match status" value="1"/>
</dbReference>
<accession>A0A6L9XV89</accession>
<dbReference type="InterPro" id="IPR050109">
    <property type="entry name" value="HTH-type_TetR-like_transc_reg"/>
</dbReference>
<dbReference type="GO" id="GO:0003700">
    <property type="term" value="F:DNA-binding transcription factor activity"/>
    <property type="evidence" value="ECO:0007669"/>
    <property type="project" value="TreeGrafter"/>
</dbReference>
<dbReference type="GO" id="GO:0000976">
    <property type="term" value="F:transcription cis-regulatory region binding"/>
    <property type="evidence" value="ECO:0007669"/>
    <property type="project" value="TreeGrafter"/>
</dbReference>
<dbReference type="SUPFAM" id="SSF48498">
    <property type="entry name" value="Tetracyclin repressor-like, C-terminal domain"/>
    <property type="match status" value="1"/>
</dbReference>
<dbReference type="Pfam" id="PF00440">
    <property type="entry name" value="TetR_N"/>
    <property type="match status" value="1"/>
</dbReference>
<keyword evidence="1" id="KW-0805">Transcription regulation</keyword>
<dbReference type="InterPro" id="IPR036271">
    <property type="entry name" value="Tet_transcr_reg_TetR-rel_C_sf"/>
</dbReference>
<dbReference type="PRINTS" id="PR00455">
    <property type="entry name" value="HTHTETR"/>
</dbReference>
<dbReference type="EMBL" id="JAAGWY010000001">
    <property type="protein sequence ID" value="NEN05342.1"/>
    <property type="molecule type" value="Genomic_DNA"/>
</dbReference>
<evidence type="ECO:0000256" key="1">
    <source>
        <dbReference type="ARBA" id="ARBA00023015"/>
    </source>
</evidence>